<keyword evidence="2" id="KW-1185">Reference proteome</keyword>
<name>A0A7M7KQC5_VARDE</name>
<sequence>MNPDGKENAIAHIDEVDSALRMLRCMIDCGTVETTLCNPKLAPFMGIIRNHPELVALTKKNRVTQLRQTKNRKISQKQTSSLERPYINMVATLTKIKEMAALTWTFTYPVPREIFSSFLATFEVAKKLPAAIGLGSKYEQSICCLIEDFEVTPAWVRHKCPALRFLEPSSTGSLCPKDFFYDFIGLMDANGVDANLVLATSKTSNEGKLKAFDNLESIREYLVHYLPNEVAIVNGRMIAICPSDDTSYENDISNSHSVSETTKPTSSVNDSVQEKKQSWRWEPSSPLELLNFFGLRMWAFETWPESREFGVATNPGIPLDELVKQMHNVLEKSNNWQIEGRRILENYEGFHLQEGRLFAVSPESILYPSNKLHLLVYIEDICKKLRSMVNLPTKVYRSLYEVEDCSLDSPLRYLSKTLSTCRSPEPVKLNAARVPLSDLNKLILALPQTDQQKLAGIFPGDTLLRHLPLLSVLTAYPILTTADEWLLT</sequence>
<dbReference type="AlphaFoldDB" id="A0A7M7KQC5"/>
<accession>A0A7M7KQC5</accession>
<organism evidence="1 2">
    <name type="scientific">Varroa destructor</name>
    <name type="common">Honeybee mite</name>
    <dbReference type="NCBI Taxonomy" id="109461"/>
    <lineage>
        <taxon>Eukaryota</taxon>
        <taxon>Metazoa</taxon>
        <taxon>Ecdysozoa</taxon>
        <taxon>Arthropoda</taxon>
        <taxon>Chelicerata</taxon>
        <taxon>Arachnida</taxon>
        <taxon>Acari</taxon>
        <taxon>Parasitiformes</taxon>
        <taxon>Mesostigmata</taxon>
        <taxon>Gamasina</taxon>
        <taxon>Dermanyssoidea</taxon>
        <taxon>Varroidae</taxon>
        <taxon>Varroa</taxon>
    </lineage>
</organism>
<dbReference type="Proteomes" id="UP000594260">
    <property type="component" value="Unplaced"/>
</dbReference>
<dbReference type="EnsemblMetazoa" id="XM_022813508">
    <property type="protein sequence ID" value="XP_022669243"/>
    <property type="gene ID" value="LOC111253707"/>
</dbReference>
<dbReference type="RefSeq" id="XP_022669243.1">
    <property type="nucleotide sequence ID" value="XM_022813508.1"/>
</dbReference>
<reference evidence="1" key="1">
    <citation type="submission" date="2021-01" db="UniProtKB">
        <authorList>
            <consortium name="EnsemblMetazoa"/>
        </authorList>
    </citation>
    <scope>IDENTIFICATION</scope>
</reference>
<dbReference type="GeneID" id="111253707"/>
<evidence type="ECO:0000313" key="1">
    <source>
        <dbReference type="EnsemblMetazoa" id="XP_022669243"/>
    </source>
</evidence>
<protein>
    <submittedName>
        <fullName evidence="1">Uncharacterized protein</fullName>
    </submittedName>
</protein>
<evidence type="ECO:0000313" key="2">
    <source>
        <dbReference type="Proteomes" id="UP000594260"/>
    </source>
</evidence>
<proteinExistence type="predicted"/>